<organism evidence="2 3">
    <name type="scientific">Blepharisma stoltei</name>
    <dbReference type="NCBI Taxonomy" id="1481888"/>
    <lineage>
        <taxon>Eukaryota</taxon>
        <taxon>Sar</taxon>
        <taxon>Alveolata</taxon>
        <taxon>Ciliophora</taxon>
        <taxon>Postciliodesmatophora</taxon>
        <taxon>Heterotrichea</taxon>
        <taxon>Heterotrichida</taxon>
        <taxon>Blepharismidae</taxon>
        <taxon>Blepharisma</taxon>
    </lineage>
</organism>
<proteinExistence type="predicted"/>
<name>A0AAU9IER9_9CILI</name>
<gene>
    <name evidence="2" type="ORF">BSTOLATCC_MIC5226</name>
</gene>
<reference evidence="2" key="1">
    <citation type="submission" date="2021-09" db="EMBL/GenBank/DDBJ databases">
        <authorList>
            <consortium name="AG Swart"/>
            <person name="Singh M."/>
            <person name="Singh A."/>
            <person name="Seah K."/>
            <person name="Emmerich C."/>
        </authorList>
    </citation>
    <scope>NUCLEOTIDE SEQUENCE</scope>
    <source>
        <strain evidence="2">ATCC30299</strain>
    </source>
</reference>
<feature type="region of interest" description="Disordered" evidence="1">
    <location>
        <begin position="219"/>
        <end position="243"/>
    </location>
</feature>
<dbReference type="Proteomes" id="UP001162131">
    <property type="component" value="Unassembled WGS sequence"/>
</dbReference>
<feature type="compositionally biased region" description="Low complexity" evidence="1">
    <location>
        <begin position="223"/>
        <end position="234"/>
    </location>
</feature>
<dbReference type="EMBL" id="CAJZBQ010000005">
    <property type="protein sequence ID" value="CAG9311967.1"/>
    <property type="molecule type" value="Genomic_DNA"/>
</dbReference>
<evidence type="ECO:0000313" key="3">
    <source>
        <dbReference type="Proteomes" id="UP001162131"/>
    </source>
</evidence>
<dbReference type="AlphaFoldDB" id="A0AAU9IER9"/>
<feature type="region of interest" description="Disordered" evidence="1">
    <location>
        <begin position="70"/>
        <end position="90"/>
    </location>
</feature>
<feature type="compositionally biased region" description="Basic residues" evidence="1">
    <location>
        <begin position="76"/>
        <end position="86"/>
    </location>
</feature>
<evidence type="ECO:0000256" key="1">
    <source>
        <dbReference type="SAM" id="MobiDB-lite"/>
    </source>
</evidence>
<accession>A0AAU9IER9</accession>
<sequence length="243" mass="27872">MENPLRQRHKNVARMHSCQLDSSSFLNISDINPKELLKKSKNDISLYKSYNSSQRDEFKTTQIPSTIRFGPNKLSMRSRSHSTKRSTKSDLVNSISVKKENLPSISKINNNSRLHPAFGTGRLSLNNKNNQNSRFAAQYSDKKWEPIELDSSIFKPKRFALLDMKNVFNSLPNGIEKVMVHEKIKRTQSEIEDSSVIKLKPLPNEYHSENYSFESRAFLPTFEGSPGESESPSPTYQPRYIGE</sequence>
<keyword evidence="3" id="KW-1185">Reference proteome</keyword>
<comment type="caution">
    <text evidence="2">The sequence shown here is derived from an EMBL/GenBank/DDBJ whole genome shotgun (WGS) entry which is preliminary data.</text>
</comment>
<evidence type="ECO:0000313" key="2">
    <source>
        <dbReference type="EMBL" id="CAG9311967.1"/>
    </source>
</evidence>
<protein>
    <submittedName>
        <fullName evidence="2">Uncharacterized protein</fullName>
    </submittedName>
</protein>